<evidence type="ECO:0000313" key="2">
    <source>
        <dbReference type="Proteomes" id="UP001432322"/>
    </source>
</evidence>
<evidence type="ECO:0008006" key="3">
    <source>
        <dbReference type="Google" id="ProtNLM"/>
    </source>
</evidence>
<keyword evidence="2" id="KW-1185">Reference proteome</keyword>
<dbReference type="Proteomes" id="UP001432322">
    <property type="component" value="Unassembled WGS sequence"/>
</dbReference>
<proteinExistence type="predicted"/>
<comment type="caution">
    <text evidence="1">The sequence shown here is derived from an EMBL/GenBank/DDBJ whole genome shotgun (WGS) entry which is preliminary data.</text>
</comment>
<protein>
    <recommendedName>
        <fullName evidence="3">F-box associated domain-containing protein</fullName>
    </recommendedName>
</protein>
<organism evidence="1 2">
    <name type="scientific">Pristionchus fissidentatus</name>
    <dbReference type="NCBI Taxonomy" id="1538716"/>
    <lineage>
        <taxon>Eukaryota</taxon>
        <taxon>Metazoa</taxon>
        <taxon>Ecdysozoa</taxon>
        <taxon>Nematoda</taxon>
        <taxon>Chromadorea</taxon>
        <taxon>Rhabditida</taxon>
        <taxon>Rhabditina</taxon>
        <taxon>Diplogasteromorpha</taxon>
        <taxon>Diplogasteroidea</taxon>
        <taxon>Neodiplogasteridae</taxon>
        <taxon>Pristionchus</taxon>
    </lineage>
</organism>
<dbReference type="AlphaFoldDB" id="A0AAV5W828"/>
<sequence length="404" mass="48088">DSLSVQEWIQLRQKMLSREFALNSIDVYVDELVANSLLYAIHGVKFEWKKSWNHLDFYSNEDEKSILYRTFDRHEGCQFSIYVIDGLFLTKFDAIKDPQFNGMIRFGMRLKWCRNEEEGEEIREKCQQKILPATPHTVPPIKKRVCEIVIKMFNVGFQYPNFSLVIDDGRSCPEFVYLNKFIELKKKLKKCIKFTTCNTISLQTKTNIDEKDIEIIHLLSELDADQVEIKPREGEKRRDQCDPSALFDRFDYNFLHSITRNRTYFDVDFEFNSISVHEWIEFRQKMLSREISLSYLSIRLHDSSVNSLIFTLHDITISRVNMENRHSSLKFFSKDEGKTVLYAETPRYESIHISFSIIFIDGLFITEFFGIRQKGYIVNMKWCENEEEVNRLMWRYKTVTAIKE</sequence>
<gene>
    <name evidence="1" type="ORF">PFISCL1PPCAC_19187</name>
</gene>
<feature type="non-terminal residue" evidence="1">
    <location>
        <position position="1"/>
    </location>
</feature>
<name>A0AAV5W828_9BILA</name>
<dbReference type="EMBL" id="BTSY01000005">
    <property type="protein sequence ID" value="GMT27890.1"/>
    <property type="molecule type" value="Genomic_DNA"/>
</dbReference>
<evidence type="ECO:0000313" key="1">
    <source>
        <dbReference type="EMBL" id="GMT27890.1"/>
    </source>
</evidence>
<accession>A0AAV5W828</accession>
<reference evidence="1" key="1">
    <citation type="submission" date="2023-10" db="EMBL/GenBank/DDBJ databases">
        <title>Genome assembly of Pristionchus species.</title>
        <authorList>
            <person name="Yoshida K."/>
            <person name="Sommer R.J."/>
        </authorList>
    </citation>
    <scope>NUCLEOTIDE SEQUENCE</scope>
    <source>
        <strain evidence="1">RS5133</strain>
    </source>
</reference>